<dbReference type="Ensembl" id="ENSSAUT00010027809.1">
    <property type="protein sequence ID" value="ENSSAUP00010026335.1"/>
    <property type="gene ID" value="ENSSAUG00010011436.1"/>
</dbReference>
<feature type="region of interest" description="Disordered" evidence="1">
    <location>
        <begin position="286"/>
        <end position="306"/>
    </location>
</feature>
<dbReference type="PANTHER" id="PTHR47526">
    <property type="entry name" value="ATP-DEPENDENT DNA HELICASE"/>
    <property type="match status" value="1"/>
</dbReference>
<dbReference type="InterPro" id="IPR011335">
    <property type="entry name" value="Restrct_endonuc-II-like"/>
</dbReference>
<reference evidence="3" key="1">
    <citation type="submission" date="2021-04" db="EMBL/GenBank/DDBJ databases">
        <authorList>
            <consortium name="Wellcome Sanger Institute Data Sharing"/>
        </authorList>
    </citation>
    <scope>NUCLEOTIDE SEQUENCE [LARGE SCALE GENOMIC DNA]</scope>
</reference>
<reference evidence="3" key="2">
    <citation type="submission" date="2025-08" db="UniProtKB">
        <authorList>
            <consortium name="Ensembl"/>
        </authorList>
    </citation>
    <scope>IDENTIFICATION</scope>
</reference>
<evidence type="ECO:0000256" key="1">
    <source>
        <dbReference type="SAM" id="MobiDB-lite"/>
    </source>
</evidence>
<organism evidence="3 4">
    <name type="scientific">Sparus aurata</name>
    <name type="common">Gilthead sea bream</name>
    <dbReference type="NCBI Taxonomy" id="8175"/>
    <lineage>
        <taxon>Eukaryota</taxon>
        <taxon>Metazoa</taxon>
        <taxon>Chordata</taxon>
        <taxon>Craniata</taxon>
        <taxon>Vertebrata</taxon>
        <taxon>Euteleostomi</taxon>
        <taxon>Actinopterygii</taxon>
        <taxon>Neopterygii</taxon>
        <taxon>Teleostei</taxon>
        <taxon>Neoteleostei</taxon>
        <taxon>Acanthomorphata</taxon>
        <taxon>Eupercaria</taxon>
        <taxon>Spariformes</taxon>
        <taxon>Sparidae</taxon>
        <taxon>Sparus</taxon>
    </lineage>
</organism>
<evidence type="ECO:0000313" key="4">
    <source>
        <dbReference type="Proteomes" id="UP000472265"/>
    </source>
</evidence>
<proteinExistence type="predicted"/>
<reference evidence="3" key="3">
    <citation type="submission" date="2025-09" db="UniProtKB">
        <authorList>
            <consortium name="Ensembl"/>
        </authorList>
    </citation>
    <scope>IDENTIFICATION</scope>
</reference>
<protein>
    <recommendedName>
        <fullName evidence="2">YqaJ viral recombinase domain-containing protein</fullName>
    </recommendedName>
</protein>
<dbReference type="InterPro" id="IPR011604">
    <property type="entry name" value="PDDEXK-like_dom_sf"/>
</dbReference>
<dbReference type="InParanoid" id="A0A671VIQ2"/>
<feature type="domain" description="YqaJ viral recombinase" evidence="2">
    <location>
        <begin position="107"/>
        <end position="257"/>
    </location>
</feature>
<accession>A0A671VIQ2</accession>
<name>A0A671VIQ2_SPAAU</name>
<dbReference type="GO" id="GO:0006281">
    <property type="term" value="P:DNA repair"/>
    <property type="evidence" value="ECO:0007669"/>
    <property type="project" value="UniProtKB-ARBA"/>
</dbReference>
<dbReference type="InterPro" id="IPR019080">
    <property type="entry name" value="YqaJ_viral_recombinase"/>
</dbReference>
<dbReference type="Proteomes" id="UP000472265">
    <property type="component" value="Chromosome 2"/>
</dbReference>
<dbReference type="SUPFAM" id="SSF52980">
    <property type="entry name" value="Restriction endonuclease-like"/>
    <property type="match status" value="1"/>
</dbReference>
<keyword evidence="4" id="KW-1185">Reference proteome</keyword>
<dbReference type="PANTHER" id="PTHR47526:SF3">
    <property type="entry name" value="PHD-TYPE DOMAIN-CONTAINING PROTEIN"/>
    <property type="match status" value="1"/>
</dbReference>
<evidence type="ECO:0000313" key="3">
    <source>
        <dbReference type="Ensembl" id="ENSSAUP00010026335.1"/>
    </source>
</evidence>
<dbReference type="GeneTree" id="ENSGT01030000234869"/>
<dbReference type="Gene3D" id="3.90.320.10">
    <property type="match status" value="1"/>
</dbReference>
<dbReference type="AlphaFoldDB" id="A0A671VIQ2"/>
<evidence type="ECO:0000259" key="2">
    <source>
        <dbReference type="Pfam" id="PF09588"/>
    </source>
</evidence>
<dbReference type="CDD" id="cd22343">
    <property type="entry name" value="PDDEXK_lambda_exonuclease-like"/>
    <property type="match status" value="1"/>
</dbReference>
<dbReference type="Pfam" id="PF09588">
    <property type="entry name" value="YqaJ"/>
    <property type="match status" value="1"/>
</dbReference>
<dbReference type="OMA" id="FFCERIT"/>
<sequence>MGRTAQPAVTSGEYIQELRSISPDAAILTSMEDSETDTASECELVEDLPEELLEPLSAMYDPTLGQQNPVGIAEKCEEAYLNMKRNIHPDQCERLEAKTKQQAKSQDWHTHREGRITSTTFYSVCTGNGDHLSETTLKKIMHYDDTNIQVPTVVWGRQQEEMARECYAKEVNKIHKNAKVSLSGFAIRPDEPHLGASPDAEVVCDCCGEGEVEIKSPYKYREGLLDVTDDFCLDQNYDLKKTHPYYYQVQLHIHVCNVKYCDFIVWTIPEMIVNRITKDEELLQKFRGRGEEGEEGERGEGGREEG</sequence>